<evidence type="ECO:0000313" key="2">
    <source>
        <dbReference type="Proteomes" id="UP001230426"/>
    </source>
</evidence>
<gene>
    <name evidence="1" type="ORF">J2S55_004072</name>
</gene>
<dbReference type="GO" id="GO:0016787">
    <property type="term" value="F:hydrolase activity"/>
    <property type="evidence" value="ECO:0007669"/>
    <property type="project" value="UniProtKB-KW"/>
</dbReference>
<protein>
    <submittedName>
        <fullName evidence="1">Metal-dependent hydrolase</fullName>
    </submittedName>
</protein>
<dbReference type="RefSeq" id="WP_306863266.1">
    <property type="nucleotide sequence ID" value="NZ_JAUSRB010000002.1"/>
</dbReference>
<sequence length="80" mass="8424">MPTAPQAIAAHAEVLRSDARVLTECAQRLREIGAKLDGADTAPQWLRETLNAHIAACAAASDDLAGAATLLRLYADRAGR</sequence>
<reference evidence="1 2" key="1">
    <citation type="submission" date="2023-07" db="EMBL/GenBank/DDBJ databases">
        <title>Sequencing the genomes of 1000 actinobacteria strains.</title>
        <authorList>
            <person name="Klenk H.-P."/>
        </authorList>
    </citation>
    <scope>NUCLEOTIDE SEQUENCE [LARGE SCALE GENOMIC DNA]</scope>
    <source>
        <strain evidence="1 2">DSM 44109</strain>
    </source>
</reference>
<proteinExistence type="predicted"/>
<comment type="caution">
    <text evidence="1">The sequence shown here is derived from an EMBL/GenBank/DDBJ whole genome shotgun (WGS) entry which is preliminary data.</text>
</comment>
<organism evidence="1 2">
    <name type="scientific">Streptosporangium brasiliense</name>
    <dbReference type="NCBI Taxonomy" id="47480"/>
    <lineage>
        <taxon>Bacteria</taxon>
        <taxon>Bacillati</taxon>
        <taxon>Actinomycetota</taxon>
        <taxon>Actinomycetes</taxon>
        <taxon>Streptosporangiales</taxon>
        <taxon>Streptosporangiaceae</taxon>
        <taxon>Streptosporangium</taxon>
    </lineage>
</organism>
<accession>A0ABT9R6D0</accession>
<dbReference type="Proteomes" id="UP001230426">
    <property type="component" value="Unassembled WGS sequence"/>
</dbReference>
<dbReference type="EMBL" id="JAUSRB010000002">
    <property type="protein sequence ID" value="MDP9864806.1"/>
    <property type="molecule type" value="Genomic_DNA"/>
</dbReference>
<keyword evidence="2" id="KW-1185">Reference proteome</keyword>
<evidence type="ECO:0000313" key="1">
    <source>
        <dbReference type="EMBL" id="MDP9864806.1"/>
    </source>
</evidence>
<name>A0ABT9R6D0_9ACTN</name>
<keyword evidence="1" id="KW-0378">Hydrolase</keyword>